<dbReference type="Proteomes" id="UP000179243">
    <property type="component" value="Unassembled WGS sequence"/>
</dbReference>
<keyword evidence="2" id="KW-1133">Transmembrane helix</keyword>
<reference evidence="4 5" key="1">
    <citation type="journal article" date="2016" name="Nat. Commun.">
        <title>Thousands of microbial genomes shed light on interconnected biogeochemical processes in an aquifer system.</title>
        <authorList>
            <person name="Anantharaman K."/>
            <person name="Brown C.T."/>
            <person name="Hug L.A."/>
            <person name="Sharon I."/>
            <person name="Castelle C.J."/>
            <person name="Probst A.J."/>
            <person name="Thomas B.C."/>
            <person name="Singh A."/>
            <person name="Wilkins M.J."/>
            <person name="Karaoz U."/>
            <person name="Brodie E.L."/>
            <person name="Williams K.H."/>
            <person name="Hubbard S.S."/>
            <person name="Banfield J.F."/>
        </authorList>
    </citation>
    <scope>NUCLEOTIDE SEQUENCE [LARGE SCALE GENOMIC DNA]</scope>
</reference>
<feature type="domain" description="SH3b" evidence="3">
    <location>
        <begin position="116"/>
        <end position="169"/>
    </location>
</feature>
<dbReference type="Gene3D" id="2.30.30.40">
    <property type="entry name" value="SH3 Domains"/>
    <property type="match status" value="2"/>
</dbReference>
<sequence>MRKVLAMKKILFIFIILCIAAGRAVLATVVPGRILVNSAGNVRAKSSTDAAIVMKVAQNDTVFFSEKEGDWYHLVSEDGTIETGWMFKSIAQVLTEPVAVTPAKPGAPGKILIISAGNVREKNNTDAPIVLKVAQNDTVFFNAIQGDWYRIVSSDGGMETGWVFKSLVKVLQEPGPALPVASPSGTAVAVPEPGPEFPLAAAAPATQALPNGQKSGLLSVVFDENSAHDSLQVVFTFDTLPVFIASMSSTMPPALTIDFLNADVKAFPEDLSPRSPVTQIFVTVDSSVPEKRKMRAVIELEETRGINVIKDGNRVIACVSFWREGEIKYYVNTYSVVPQDMGFDVVIELDSIPPMVPRYTAKDSSAVIYEFFSTWNRGPTSLESACAPLRNIEVRHYRTDELLMTQFVLKTDGSALDFPVRQEGRNFIISYRREPDFKRYITWKNPYVYAAVGGVALAGVLIGVLAGGGDDTPQTSGNSSNNGNTAGGGTTVPSITIQPPD</sequence>
<feature type="domain" description="SH3b" evidence="3">
    <location>
        <begin position="39"/>
        <end position="88"/>
    </location>
</feature>
<evidence type="ECO:0000256" key="2">
    <source>
        <dbReference type="SAM" id="Phobius"/>
    </source>
</evidence>
<dbReference type="InterPro" id="IPR003646">
    <property type="entry name" value="SH3-like_bac-type"/>
</dbReference>
<name>A0A1F7F9N5_UNCRA</name>
<dbReference type="EMBL" id="MFYX01000093">
    <property type="protein sequence ID" value="OGK03237.1"/>
    <property type="molecule type" value="Genomic_DNA"/>
</dbReference>
<evidence type="ECO:0000313" key="5">
    <source>
        <dbReference type="Proteomes" id="UP000179243"/>
    </source>
</evidence>
<proteinExistence type="predicted"/>
<protein>
    <recommendedName>
        <fullName evidence="3">SH3b domain-containing protein</fullName>
    </recommendedName>
</protein>
<feature type="region of interest" description="Disordered" evidence="1">
    <location>
        <begin position="472"/>
        <end position="501"/>
    </location>
</feature>
<gene>
    <name evidence="4" type="ORF">A2519_13280</name>
</gene>
<dbReference type="Pfam" id="PF08239">
    <property type="entry name" value="SH3_3"/>
    <property type="match status" value="2"/>
</dbReference>
<evidence type="ECO:0000259" key="3">
    <source>
        <dbReference type="Pfam" id="PF08239"/>
    </source>
</evidence>
<dbReference type="AlphaFoldDB" id="A0A1F7F9N5"/>
<keyword evidence="2" id="KW-0472">Membrane</keyword>
<feature type="transmembrane region" description="Helical" evidence="2">
    <location>
        <begin position="447"/>
        <end position="466"/>
    </location>
</feature>
<comment type="caution">
    <text evidence="4">The sequence shown here is derived from an EMBL/GenBank/DDBJ whole genome shotgun (WGS) entry which is preliminary data.</text>
</comment>
<accession>A0A1F7F9N5</accession>
<evidence type="ECO:0000313" key="4">
    <source>
        <dbReference type="EMBL" id="OGK03237.1"/>
    </source>
</evidence>
<keyword evidence="2" id="KW-0812">Transmembrane</keyword>
<feature type="compositionally biased region" description="Polar residues" evidence="1">
    <location>
        <begin position="492"/>
        <end position="501"/>
    </location>
</feature>
<evidence type="ECO:0000256" key="1">
    <source>
        <dbReference type="SAM" id="MobiDB-lite"/>
    </source>
</evidence>
<organism evidence="4 5">
    <name type="scientific">Candidatus Raymondbacteria bacterium RIFOXYD12_FULL_49_13</name>
    <dbReference type="NCBI Taxonomy" id="1817890"/>
    <lineage>
        <taxon>Bacteria</taxon>
        <taxon>Raymondiibacteriota</taxon>
    </lineage>
</organism>
<feature type="compositionally biased region" description="Low complexity" evidence="1">
    <location>
        <begin position="475"/>
        <end position="484"/>
    </location>
</feature>